<feature type="transmembrane region" description="Helical" evidence="16">
    <location>
        <begin position="57"/>
        <end position="79"/>
    </location>
</feature>
<gene>
    <name evidence="17" type="primary">sdhD</name>
    <name evidence="17" type="ORF">GQE98_02275</name>
</gene>
<evidence type="ECO:0000256" key="13">
    <source>
        <dbReference type="ARBA" id="ARBA00022989"/>
    </source>
</evidence>
<accession>A0A6L8W4K3</accession>
<evidence type="ECO:0000256" key="4">
    <source>
        <dbReference type="ARBA" id="ARBA00005163"/>
    </source>
</evidence>
<evidence type="ECO:0000256" key="5">
    <source>
        <dbReference type="ARBA" id="ARBA00011558"/>
    </source>
</evidence>
<dbReference type="InterPro" id="IPR014312">
    <property type="entry name" value="Succ_DH_anchor"/>
</dbReference>
<dbReference type="SUPFAM" id="SSF81343">
    <property type="entry name" value="Fumarate reductase respiratory complex transmembrane subunits"/>
    <property type="match status" value="1"/>
</dbReference>
<evidence type="ECO:0000256" key="14">
    <source>
        <dbReference type="ARBA" id="ARBA00023004"/>
    </source>
</evidence>
<evidence type="ECO:0000313" key="17">
    <source>
        <dbReference type="EMBL" id="MZR29452.1"/>
    </source>
</evidence>
<dbReference type="GO" id="GO:0016020">
    <property type="term" value="C:membrane"/>
    <property type="evidence" value="ECO:0007669"/>
    <property type="project" value="UniProtKB-SubCell"/>
</dbReference>
<evidence type="ECO:0000256" key="2">
    <source>
        <dbReference type="ARBA" id="ARBA00004050"/>
    </source>
</evidence>
<comment type="cofactor">
    <cofactor evidence="1">
        <name>heme</name>
        <dbReference type="ChEBI" id="CHEBI:30413"/>
    </cofactor>
</comment>
<dbReference type="GO" id="GO:0006099">
    <property type="term" value="P:tricarboxylic acid cycle"/>
    <property type="evidence" value="ECO:0007669"/>
    <property type="project" value="UniProtKB-UniPathway"/>
</dbReference>
<feature type="transmembrane region" description="Helical" evidence="16">
    <location>
        <begin position="99"/>
        <end position="124"/>
    </location>
</feature>
<evidence type="ECO:0000256" key="8">
    <source>
        <dbReference type="ARBA" id="ARBA00022532"/>
    </source>
</evidence>
<keyword evidence="9" id="KW-0349">Heme</keyword>
<dbReference type="InterPro" id="IPR034804">
    <property type="entry name" value="SQR/QFR_C/D"/>
</dbReference>
<evidence type="ECO:0000256" key="11">
    <source>
        <dbReference type="ARBA" id="ARBA00022723"/>
    </source>
</evidence>
<dbReference type="InterPro" id="IPR000701">
    <property type="entry name" value="SuccDH_FuR_B_TM-su"/>
</dbReference>
<comment type="subcellular location">
    <subcellularLocation>
        <location evidence="3">Membrane</location>
        <topology evidence="3">Multi-pass membrane protein</topology>
    </subcellularLocation>
</comment>
<keyword evidence="18" id="KW-1185">Reference proteome</keyword>
<evidence type="ECO:0000256" key="9">
    <source>
        <dbReference type="ARBA" id="ARBA00022617"/>
    </source>
</evidence>
<evidence type="ECO:0000313" key="18">
    <source>
        <dbReference type="Proteomes" id="UP000476030"/>
    </source>
</evidence>
<keyword evidence="13 16" id="KW-1133">Transmembrane helix</keyword>
<organism evidence="17 18">
    <name type="scientific">Sneathiella litorea</name>
    <dbReference type="NCBI Taxonomy" id="2606216"/>
    <lineage>
        <taxon>Bacteria</taxon>
        <taxon>Pseudomonadati</taxon>
        <taxon>Pseudomonadota</taxon>
        <taxon>Alphaproteobacteria</taxon>
        <taxon>Sneathiellales</taxon>
        <taxon>Sneathiellaceae</taxon>
        <taxon>Sneathiella</taxon>
    </lineage>
</organism>
<evidence type="ECO:0000256" key="1">
    <source>
        <dbReference type="ARBA" id="ARBA00001971"/>
    </source>
</evidence>
<protein>
    <recommendedName>
        <fullName evidence="6">Succinate dehydrogenase hydrophobic membrane anchor subunit</fullName>
    </recommendedName>
</protein>
<evidence type="ECO:0000256" key="15">
    <source>
        <dbReference type="ARBA" id="ARBA00023136"/>
    </source>
</evidence>
<dbReference type="Gene3D" id="1.20.1300.10">
    <property type="entry name" value="Fumarate reductase/succinate dehydrogenase, transmembrane subunit"/>
    <property type="match status" value="1"/>
</dbReference>
<evidence type="ECO:0000256" key="3">
    <source>
        <dbReference type="ARBA" id="ARBA00004141"/>
    </source>
</evidence>
<feature type="transmembrane region" description="Helical" evidence="16">
    <location>
        <begin position="28"/>
        <end position="50"/>
    </location>
</feature>
<evidence type="ECO:0000256" key="7">
    <source>
        <dbReference type="ARBA" id="ARBA00022448"/>
    </source>
</evidence>
<reference evidence="17 18" key="1">
    <citation type="submission" date="2019-12" db="EMBL/GenBank/DDBJ databases">
        <title>Snethiella sp. nov. sp. isolated from sea sand.</title>
        <authorList>
            <person name="Kim J."/>
            <person name="Jeong S.E."/>
            <person name="Jung H.S."/>
            <person name="Jeon C.O."/>
        </authorList>
    </citation>
    <scope>NUCLEOTIDE SEQUENCE [LARGE SCALE GENOMIC DNA]</scope>
    <source>
        <strain evidence="17 18">DP05</strain>
    </source>
</reference>
<comment type="function">
    <text evidence="2">Membrane-anchoring subunit of succinate dehydrogenase (SDH).</text>
</comment>
<comment type="caution">
    <text evidence="17">The sequence shown here is derived from an EMBL/GenBank/DDBJ whole genome shotgun (WGS) entry which is preliminary data.</text>
</comment>
<keyword evidence="10 16" id="KW-0812">Transmembrane</keyword>
<dbReference type="RefSeq" id="WP_161313923.1">
    <property type="nucleotide sequence ID" value="NZ_WTUW01000001.1"/>
</dbReference>
<keyword evidence="8" id="KW-0816">Tricarboxylic acid cycle</keyword>
<keyword evidence="11" id="KW-0479">Metal-binding</keyword>
<evidence type="ECO:0000256" key="16">
    <source>
        <dbReference type="SAM" id="Phobius"/>
    </source>
</evidence>
<evidence type="ECO:0000256" key="10">
    <source>
        <dbReference type="ARBA" id="ARBA00022692"/>
    </source>
</evidence>
<keyword evidence="14" id="KW-0408">Iron</keyword>
<dbReference type="UniPathway" id="UPA00223"/>
<comment type="pathway">
    <text evidence="4">Carbohydrate metabolism; tricarboxylic acid cycle.</text>
</comment>
<proteinExistence type="predicted"/>
<comment type="subunit">
    <text evidence="5">Part of an enzyme complex containing four subunits: a flavoprotein, an iron-sulfur protein, plus two membrane-anchoring proteins, SdhC and SdhD.</text>
</comment>
<keyword evidence="15 16" id="KW-0472">Membrane</keyword>
<evidence type="ECO:0000256" key="6">
    <source>
        <dbReference type="ARBA" id="ARBA00019425"/>
    </source>
</evidence>
<keyword evidence="7" id="KW-0813">Transport</keyword>
<dbReference type="GO" id="GO:0046872">
    <property type="term" value="F:metal ion binding"/>
    <property type="evidence" value="ECO:0007669"/>
    <property type="project" value="UniProtKB-KW"/>
</dbReference>
<dbReference type="Pfam" id="PF01127">
    <property type="entry name" value="Sdh_cyt"/>
    <property type="match status" value="1"/>
</dbReference>
<dbReference type="GO" id="GO:0020037">
    <property type="term" value="F:heme binding"/>
    <property type="evidence" value="ECO:0007669"/>
    <property type="project" value="InterPro"/>
</dbReference>
<dbReference type="CDD" id="cd03495">
    <property type="entry name" value="SQR_TypeC_SdhD_like"/>
    <property type="match status" value="1"/>
</dbReference>
<dbReference type="AlphaFoldDB" id="A0A6L8W4K3"/>
<dbReference type="NCBIfam" id="TIGR02968">
    <property type="entry name" value="succ_dehyd_anc"/>
    <property type="match status" value="1"/>
</dbReference>
<dbReference type="EMBL" id="WTUW01000001">
    <property type="protein sequence ID" value="MZR29452.1"/>
    <property type="molecule type" value="Genomic_DNA"/>
</dbReference>
<name>A0A6L8W4K3_9PROT</name>
<evidence type="ECO:0000256" key="12">
    <source>
        <dbReference type="ARBA" id="ARBA00022982"/>
    </source>
</evidence>
<keyword evidence="12" id="KW-0249">Electron transport</keyword>
<dbReference type="Proteomes" id="UP000476030">
    <property type="component" value="Unassembled WGS sequence"/>
</dbReference>
<sequence>MGMRAPLKSVRGLGSAKEGTTHWWYQKVTAIALIPLFLIALGFFVSLVGAEYTHVRYVLGQPFISLVMLLLIGAMFYHLKLGLQVVIEDYIHTESTKVFLLLLNSFLCAVVGLASALAILKLALGG</sequence>